<gene>
    <name evidence="16" type="primary">LOC110984629</name>
</gene>
<evidence type="ECO:0000259" key="13">
    <source>
        <dbReference type="PROSITE" id="PS51060"/>
    </source>
</evidence>
<protein>
    <recommendedName>
        <fullName evidence="8">Poly [ADP-ribose] polymerase</fullName>
        <shortName evidence="8">PARP</shortName>
        <ecNumber evidence="8">2.4.2.-</ecNumber>
    </recommendedName>
</protein>
<keyword evidence="2 8" id="KW-0328">Glycosyltransferase</keyword>
<evidence type="ECO:0000256" key="8">
    <source>
        <dbReference type="RuleBase" id="RU362114"/>
    </source>
</evidence>
<dbReference type="InterPro" id="IPR002035">
    <property type="entry name" value="VWF_A"/>
</dbReference>
<dbReference type="Pfam" id="PF08487">
    <property type="entry name" value="VIT"/>
    <property type="match status" value="1"/>
</dbReference>
<feature type="domain" description="VIT" evidence="14">
    <location>
        <begin position="663"/>
        <end position="791"/>
    </location>
</feature>
<dbReference type="Gene3D" id="1.20.142.10">
    <property type="entry name" value="Poly(ADP-ribose) polymerase, regulatory domain"/>
    <property type="match status" value="1"/>
</dbReference>
<evidence type="ECO:0000259" key="10">
    <source>
        <dbReference type="PROSITE" id="PS50172"/>
    </source>
</evidence>
<evidence type="ECO:0000313" key="16">
    <source>
        <dbReference type="RefSeq" id="XP_022100685.1"/>
    </source>
</evidence>
<evidence type="ECO:0000256" key="2">
    <source>
        <dbReference type="ARBA" id="ARBA00022676"/>
    </source>
</evidence>
<dbReference type="SUPFAM" id="SSF47587">
    <property type="entry name" value="Domain of poly(ADP-ribose) polymerase"/>
    <property type="match status" value="1"/>
</dbReference>
<dbReference type="SUPFAM" id="SSF52113">
    <property type="entry name" value="BRCT domain"/>
    <property type="match status" value="1"/>
</dbReference>
<dbReference type="Pfam" id="PF26156">
    <property type="entry name" value="PARP4_MVP-ID"/>
    <property type="match status" value="1"/>
</dbReference>
<name>A0A8B7Z7A8_ACAPL</name>
<sequence>MFDFKQALMVGQLFDDVQQGMGIFSDCQIALDLDATQVPFKKKQLLRQQVTSNGGVISYILTKKTSYLVASNGPKTADSYKGRTAKKQGVPIISMGFIERCLEEGRLVDHEDFLLVGKTSSMQFSSGKIIAAKTQQEPKKKAKVLSFNINKIKVWPWGSVDTPAYPEDKYEIAKSVLLQKRDTRSKDRLFYHLELHVVPDDVFNLSRNTKDSGPACDHPFRVFTHRGVLDHLMDEDSGAREVRYCNSSEEALETYSFLYHQQQQHGMSRGKKAASRWIGSPKYRQTQLSIGEEEDEMSLEVASLVASLWKETLGELEDILAVDIKTLTSEKVSKAESILLQIRKALDGGGDDTDKFEASIETLSQEFYSQIPHKSEHKKDIKTKSVIAKKQDLCQLIKDVVSVSETTNWSQRSSVESKYRALRCHISCLPDNHPHYYDVKNFIISTQGKKLAEILRVFAVTRPLELTSFDAKLHNSRLLFHASRPANFVGILSRGLILPKVVVDDFGGERTDAGMLGSGIYFADNFSTSAKYSHISHTRGTRLMTINQVALGICYETTSYHKDFTEPPDGFHSVHGVRNDGSNRSDFKDDEYAVYSTEQQRLRYVVEFTLPGDKPKLTTGQALAGEANVCSEEDSDGQASDTEGDKSSAIDLSDVQSIEDPLNKVQPGLLSSSDQPIPLKAVHARAKLLDLAAQVVVLQVYANDSDFPIEAKYVFPLDEQAAVCGFEAFINDKHIVGEVKEKETAHKEYKEAISKGHGAYLMDEEKPDVFTVSVGNLPPKTTVVIKITYVAELAVDGDKILFGLPGSVAPWRKDEALAQETQADVTTVKVKDTDRSLSVHVAIEMPYEIRSLESPTHPIKRKQTASKATVCLADDCLGLDDGFQLLIGLAEIHVPRMWVERHPEDSDSQACMLTFYPEFEAEQTDQSEVVLLLDLSNSMRGGSSLQEAKKVALLALHHLPKDWRFNVVVFGTDFEELFPQSQAKTPDTVKSATNFLQGLSAAMGNTDVWHPLRTYFMLKSGQLCNIFIISDGHVSNEDATLEAVRRNCRHTRVFTLGVSATANKYLLRAVATAGAGAFEFFDSKTKSKWEGKIKSQLSKAAQPVLSSVSVDWCQFDDDAPAPIQAPNNITSLFSGSRQVVYGFVPHCTQATLRANNEGREVSTMVSTHELSITQGKILHQLTARNIIRDWEEGALAADRTRHEARKAEQKSYIIELSKKYSIVTQFTSFVAVEVRDKSEEGKVKTGVDVNDLLKKEEVDSLPYLGWQQDKAQDAAVPTTLEEQAGIAELLDQAEREVSFSVLRTERLYQQILKKLNDSRDKYKKDPVLQRVVRQMQDFCVNVKHEDFSDWMDTMTDDIDVSELFEDTPVLAFVGDAFYSSPEEEDWINMTLECVAPEIPESPSYVPTSPSFMGASDPFARIGYMSDDDEEYLEPSAEESYDLDEDKYENDESESSEEEMERDLFLLEEEKQALRKIAFPSSCRKNIGGGGELFRKKESKHASVAGEDKPMLKKKPDKEEQKLESDRRQQQTQQQEHATVNLLPGLSFKAVEHSLEPATYRRLSSPPSSRRAKGISEQAITPSTPAAGYSSLDSAWGGQPRGLPGMMGEFLGDTESADYLVRSQVAGGFSFGAAASAAATPSFGSAGPQAVGDKATSSDVTPRAEAASGFSFGATTSTTSFGGFGSAQPPSLADESSFADFTPRAVAAAGFSFEASAPAAPSMTFGSFQPPPTAAIPTATSAPARPGFAASGMFGQAAPVAASLPRLPLDTGVMIGITPPLPINAQQAVPPPLPLRRAVPELQLASDKVCPKILPLPTLSVSVLEPEAQFVASFTCTSTQPCEMKRASKRRAGKKPEAKKVSPLHGRRAQDSKESPEPATGLKVARSTMGTVKSAVISEEGVALGKRPGPIQQRRSLQKDTARAKMDEPCEREAPAKLWATKKKKKGYMLPTYSISLESGKAEDYISEEVGLSFEDASVLTEMADGQDEMETSAAFDWQIVQRRTEKKRGREASAAVGKGRPCDDELPPAVPPSQMARDHDAMDDQISEAISAPLGFEARESSGFRKHPGTYRLATIMRLLKSQNEDGCWDLFAGIQVFVGVRLKPVRNLLKEAGLNSLGEEVALKIERLVATYLVILYLNCFLEGPRTPTIGPQEREMITQSVLKAERFVSQVESEHPSLARRLELGSSWDEVCRDIFK</sequence>
<dbReference type="Proteomes" id="UP000694845">
    <property type="component" value="Unplaced"/>
</dbReference>
<dbReference type="InterPro" id="IPR036465">
    <property type="entry name" value="vWFA_dom_sf"/>
</dbReference>
<feature type="domain" description="BRCT" evidence="10">
    <location>
        <begin position="19"/>
        <end position="115"/>
    </location>
</feature>
<dbReference type="PROSITE" id="PS51468">
    <property type="entry name" value="VIT"/>
    <property type="match status" value="1"/>
</dbReference>
<dbReference type="Gene3D" id="3.40.50.10190">
    <property type="entry name" value="BRCT domain"/>
    <property type="match status" value="1"/>
</dbReference>
<dbReference type="Gene3D" id="3.90.228.10">
    <property type="match status" value="1"/>
</dbReference>
<keyword evidence="4" id="KW-0548">Nucleotidyltransferase</keyword>
<dbReference type="Pfam" id="PF02877">
    <property type="entry name" value="PARP_reg"/>
    <property type="match status" value="1"/>
</dbReference>
<dbReference type="InterPro" id="IPR036616">
    <property type="entry name" value="Poly(ADP-ribose)pol_reg_dom_sf"/>
</dbReference>
<feature type="domain" description="PARP catalytic" evidence="12">
    <location>
        <begin position="413"/>
        <end position="617"/>
    </location>
</feature>
<evidence type="ECO:0000256" key="5">
    <source>
        <dbReference type="ARBA" id="ARBA00023027"/>
    </source>
</evidence>
<dbReference type="Pfam" id="PF00533">
    <property type="entry name" value="BRCT"/>
    <property type="match status" value="1"/>
</dbReference>
<dbReference type="RefSeq" id="XP_022100685.1">
    <property type="nucleotide sequence ID" value="XM_022244993.1"/>
</dbReference>
<evidence type="ECO:0000256" key="1">
    <source>
        <dbReference type="ARBA" id="ARBA00004123"/>
    </source>
</evidence>
<dbReference type="PROSITE" id="PS50172">
    <property type="entry name" value="BRCT"/>
    <property type="match status" value="1"/>
</dbReference>
<evidence type="ECO:0000259" key="12">
    <source>
        <dbReference type="PROSITE" id="PS51059"/>
    </source>
</evidence>
<keyword evidence="3 8" id="KW-0808">Transferase</keyword>
<evidence type="ECO:0000256" key="6">
    <source>
        <dbReference type="ARBA" id="ARBA00023242"/>
    </source>
</evidence>
<dbReference type="KEGG" id="aplc:110984629"/>
<dbReference type="InterPro" id="IPR031273">
    <property type="entry name" value="PARP4"/>
</dbReference>
<proteinExistence type="inferred from homology"/>
<dbReference type="SUPFAM" id="SSF53300">
    <property type="entry name" value="vWA-like"/>
    <property type="match status" value="1"/>
</dbReference>
<dbReference type="InterPro" id="IPR058904">
    <property type="entry name" value="PARP4_MVP-ID"/>
</dbReference>
<dbReference type="Gene3D" id="3.40.50.410">
    <property type="entry name" value="von Willebrand factor, type A domain"/>
    <property type="match status" value="1"/>
</dbReference>
<dbReference type="PANTHER" id="PTHR46530">
    <property type="entry name" value="PROTEIN MONO-ADP-RIBOSYLTRANSFERASE PARP4"/>
    <property type="match status" value="1"/>
</dbReference>
<dbReference type="SMART" id="SM00609">
    <property type="entry name" value="VIT"/>
    <property type="match status" value="1"/>
</dbReference>
<dbReference type="GO" id="GO:0005634">
    <property type="term" value="C:nucleus"/>
    <property type="evidence" value="ECO:0007669"/>
    <property type="project" value="UniProtKB-SubCell"/>
</dbReference>
<evidence type="ECO:0000256" key="9">
    <source>
        <dbReference type="SAM" id="MobiDB-lite"/>
    </source>
</evidence>
<evidence type="ECO:0000256" key="4">
    <source>
        <dbReference type="ARBA" id="ARBA00022695"/>
    </source>
</evidence>
<comment type="similarity">
    <text evidence="7">Belongs to the ARTD/PARP family.</text>
</comment>
<dbReference type="InterPro" id="IPR013694">
    <property type="entry name" value="VIT"/>
</dbReference>
<keyword evidence="5 8" id="KW-0520">NAD</keyword>
<dbReference type="PROSITE" id="PS51060">
    <property type="entry name" value="PARP_ALPHA_HD"/>
    <property type="match status" value="1"/>
</dbReference>
<keyword evidence="6" id="KW-0539">Nucleus</keyword>
<dbReference type="PANTHER" id="PTHR46530:SF1">
    <property type="entry name" value="PROTEIN MONO-ADP-RIBOSYLTRANSFERASE PARP4"/>
    <property type="match status" value="1"/>
</dbReference>
<dbReference type="InterPro" id="IPR001357">
    <property type="entry name" value="BRCT_dom"/>
</dbReference>
<organism evidence="15 16">
    <name type="scientific">Acanthaster planci</name>
    <name type="common">Crown-of-thorns starfish</name>
    <dbReference type="NCBI Taxonomy" id="133434"/>
    <lineage>
        <taxon>Eukaryota</taxon>
        <taxon>Metazoa</taxon>
        <taxon>Echinodermata</taxon>
        <taxon>Eleutherozoa</taxon>
        <taxon>Asterozoa</taxon>
        <taxon>Asteroidea</taxon>
        <taxon>Valvatacea</taxon>
        <taxon>Valvatida</taxon>
        <taxon>Acanthasteridae</taxon>
        <taxon>Acanthaster</taxon>
    </lineage>
</organism>
<dbReference type="SUPFAM" id="SSF56399">
    <property type="entry name" value="ADP-ribosylation"/>
    <property type="match status" value="1"/>
</dbReference>
<evidence type="ECO:0000256" key="3">
    <source>
        <dbReference type="ARBA" id="ARBA00022679"/>
    </source>
</evidence>
<dbReference type="PROSITE" id="PS50234">
    <property type="entry name" value="VWFA"/>
    <property type="match status" value="1"/>
</dbReference>
<dbReference type="GO" id="GO:0016779">
    <property type="term" value="F:nucleotidyltransferase activity"/>
    <property type="evidence" value="ECO:0007669"/>
    <property type="project" value="UniProtKB-KW"/>
</dbReference>
<dbReference type="SMART" id="SM00327">
    <property type="entry name" value="VWA"/>
    <property type="match status" value="1"/>
</dbReference>
<evidence type="ECO:0000256" key="7">
    <source>
        <dbReference type="ARBA" id="ARBA00024347"/>
    </source>
</evidence>
<feature type="domain" description="VWFA" evidence="11">
    <location>
        <begin position="928"/>
        <end position="1108"/>
    </location>
</feature>
<dbReference type="Pfam" id="PF13768">
    <property type="entry name" value="VWA_3"/>
    <property type="match status" value="1"/>
</dbReference>
<feature type="compositionally biased region" description="Basic and acidic residues" evidence="9">
    <location>
        <begin position="1505"/>
        <end position="1528"/>
    </location>
</feature>
<evidence type="ECO:0000313" key="15">
    <source>
        <dbReference type="Proteomes" id="UP000694845"/>
    </source>
</evidence>
<dbReference type="InterPro" id="IPR036420">
    <property type="entry name" value="BRCT_dom_sf"/>
</dbReference>
<dbReference type="EC" id="2.4.2.-" evidence="8"/>
<feature type="region of interest" description="Disordered" evidence="9">
    <location>
        <begin position="2006"/>
        <end position="2027"/>
    </location>
</feature>
<feature type="region of interest" description="Disordered" evidence="9">
    <location>
        <begin position="627"/>
        <end position="653"/>
    </location>
</feature>
<dbReference type="OrthoDB" id="1729737at2759"/>
<reference evidence="16" key="1">
    <citation type="submission" date="2025-08" db="UniProtKB">
        <authorList>
            <consortium name="RefSeq"/>
        </authorList>
    </citation>
    <scope>IDENTIFICATION</scope>
</reference>
<feature type="region of interest" description="Disordered" evidence="9">
    <location>
        <begin position="1841"/>
        <end position="1883"/>
    </location>
</feature>
<evidence type="ECO:0000259" key="14">
    <source>
        <dbReference type="PROSITE" id="PS51468"/>
    </source>
</evidence>
<dbReference type="SMART" id="SM00292">
    <property type="entry name" value="BRCT"/>
    <property type="match status" value="1"/>
</dbReference>
<dbReference type="PROSITE" id="PS51059">
    <property type="entry name" value="PARP_CATALYTIC"/>
    <property type="match status" value="1"/>
</dbReference>
<dbReference type="GeneID" id="110984629"/>
<dbReference type="Pfam" id="PF00644">
    <property type="entry name" value="PARP"/>
    <property type="match status" value="1"/>
</dbReference>
<feature type="region of interest" description="Disordered" evidence="9">
    <location>
        <begin position="1430"/>
        <end position="1460"/>
    </location>
</feature>
<evidence type="ECO:0000259" key="11">
    <source>
        <dbReference type="PROSITE" id="PS50234"/>
    </source>
</evidence>
<accession>A0A8B7Z7A8</accession>
<feature type="domain" description="PARP alpha-helical" evidence="13">
    <location>
        <begin position="285"/>
        <end position="414"/>
    </location>
</feature>
<comment type="subcellular location">
    <subcellularLocation>
        <location evidence="1">Nucleus</location>
    </subcellularLocation>
</comment>
<dbReference type="InterPro" id="IPR004102">
    <property type="entry name" value="Poly(ADP-ribose)pol_reg_dom"/>
</dbReference>
<keyword evidence="15" id="KW-1185">Reference proteome</keyword>
<feature type="region of interest" description="Disordered" evidence="9">
    <location>
        <begin position="1487"/>
        <end position="1540"/>
    </location>
</feature>
<dbReference type="InterPro" id="IPR012317">
    <property type="entry name" value="Poly(ADP-ribose)pol_cat_dom"/>
</dbReference>
<dbReference type="GO" id="GO:0003950">
    <property type="term" value="F:NAD+ poly-ADP-ribosyltransferase activity"/>
    <property type="evidence" value="ECO:0007669"/>
    <property type="project" value="UniProtKB-UniRule"/>
</dbReference>
<dbReference type="GO" id="GO:0005737">
    <property type="term" value="C:cytoplasm"/>
    <property type="evidence" value="ECO:0007669"/>
    <property type="project" value="TreeGrafter"/>
</dbReference>